<dbReference type="InterPro" id="IPR013785">
    <property type="entry name" value="Aldolase_TIM"/>
</dbReference>
<dbReference type="EMBL" id="NNRL01000168">
    <property type="protein sequence ID" value="OYR07823.1"/>
    <property type="molecule type" value="Genomic_DNA"/>
</dbReference>
<dbReference type="GO" id="GO:0009401">
    <property type="term" value="P:phosphoenolpyruvate-dependent sugar phosphotransferase system"/>
    <property type="evidence" value="ECO:0007669"/>
    <property type="project" value="TreeGrafter"/>
</dbReference>
<organism evidence="2 3">
    <name type="scientific">Brucella grignonensis</name>
    <dbReference type="NCBI Taxonomy" id="94627"/>
    <lineage>
        <taxon>Bacteria</taxon>
        <taxon>Pseudomonadati</taxon>
        <taxon>Pseudomonadota</taxon>
        <taxon>Alphaproteobacteria</taxon>
        <taxon>Hyphomicrobiales</taxon>
        <taxon>Brucellaceae</taxon>
        <taxon>Brucella/Ochrobactrum group</taxon>
        <taxon>Brucella</taxon>
    </lineage>
</organism>
<dbReference type="PIRSF" id="PIRSF009264">
    <property type="entry name" value="TagBP_ald_AgaZ"/>
    <property type="match status" value="1"/>
</dbReference>
<proteinExistence type="predicted"/>
<accession>A0A256EZ76</accession>
<dbReference type="GO" id="GO:0005975">
    <property type="term" value="P:carbohydrate metabolic process"/>
    <property type="evidence" value="ECO:0007669"/>
    <property type="project" value="InterPro"/>
</dbReference>
<dbReference type="Proteomes" id="UP000216478">
    <property type="component" value="Unassembled WGS sequence"/>
</dbReference>
<comment type="pathway">
    <text evidence="1">Carbohydrate metabolism.</text>
</comment>
<evidence type="ECO:0000256" key="1">
    <source>
        <dbReference type="ARBA" id="ARBA00005007"/>
    </source>
</evidence>
<dbReference type="InterPro" id="IPR050303">
    <property type="entry name" value="GatZ_KbaZ_carbometab"/>
</dbReference>
<reference evidence="2 3" key="1">
    <citation type="submission" date="2017-07" db="EMBL/GenBank/DDBJ databases">
        <title>Phylogenetic study on the rhizospheric bacterium Ochrobactrum sp. A44.</title>
        <authorList>
            <person name="Krzyzanowska D.M."/>
            <person name="Ossowicki A."/>
            <person name="Rajewska M."/>
            <person name="Maciag T."/>
            <person name="Kaczynski Z."/>
            <person name="Czerwicka M."/>
            <person name="Jafra S."/>
        </authorList>
    </citation>
    <scope>NUCLEOTIDE SEQUENCE [LARGE SCALE GENOMIC DNA]</scope>
    <source>
        <strain evidence="2 3">OgA9a</strain>
    </source>
</reference>
<dbReference type="Gene3D" id="1.10.400.20">
    <property type="entry name" value="putative tagatose 6-phosphate kinase domain like"/>
    <property type="match status" value="1"/>
</dbReference>
<dbReference type="PANTHER" id="PTHR32502:SF2">
    <property type="entry name" value="D-TAGATOSE-1,6-BISPHOSPHATE ALDOLASE SUBUNIT KBAZ"/>
    <property type="match status" value="1"/>
</dbReference>
<gene>
    <name evidence="2" type="ORF">CEV33_3507</name>
</gene>
<keyword evidence="3" id="KW-1185">Reference proteome</keyword>
<dbReference type="GO" id="GO:0009025">
    <property type="term" value="F:tagatose-bisphosphate aldolase activity"/>
    <property type="evidence" value="ECO:0007669"/>
    <property type="project" value="UniProtKB-EC"/>
</dbReference>
<dbReference type="Gene3D" id="3.20.20.70">
    <property type="entry name" value="Aldolase class I"/>
    <property type="match status" value="1"/>
</dbReference>
<sequence length="428" mass="46456">MSSTQTLSTLPTRFSSGARGGITSICSAHPLVIEAALLEGIATNTDVLIEATCNQVNQDGGYTGMTPADFRRFVEDIAARLGFDTKRLILGGDHLGPNPWKHLSAEEALAKSEVMMDGFVRAGFTKIHLDTSMGCAGEPVALPDAITAERAARLARVAEKAAAESGFDLPVYIVGTEVPIPGGAMEEIEELELTTPQAALETVAIHRKAFAALGLEDAFARAIGVVVQPGVEFGNENVVYYDSDKATALSSTLNEMPQFVFEAHSTDYQPVEALSALVHDGFAILKVGPGLTFALREALYGLDQIAAFLDKLPEEETVRGKLEKLLLSEPKNWEKYYHGDAEELRLQRHFSYSDRIRYYWPHPEATAAVNSLLERLEGRKIPETLISQYLGTLYPAVASGKVEATPHALMVEAVRNVIRIYGKAVGTH</sequence>
<dbReference type="Pfam" id="PF08013">
    <property type="entry name" value="GatZ_KbaZ-like"/>
    <property type="match status" value="1"/>
</dbReference>
<evidence type="ECO:0000313" key="2">
    <source>
        <dbReference type="EMBL" id="OYR07823.1"/>
    </source>
</evidence>
<dbReference type="PANTHER" id="PTHR32502">
    <property type="entry name" value="N-ACETYLGALACTOSAMINE PERMEASE II COMPONENT-RELATED"/>
    <property type="match status" value="1"/>
</dbReference>
<evidence type="ECO:0000313" key="3">
    <source>
        <dbReference type="Proteomes" id="UP000216478"/>
    </source>
</evidence>
<dbReference type="EC" id="4.1.2.40" evidence="2"/>
<dbReference type="SUPFAM" id="SSF51569">
    <property type="entry name" value="Aldolase"/>
    <property type="match status" value="1"/>
</dbReference>
<keyword evidence="2" id="KW-0456">Lyase</keyword>
<dbReference type="OrthoDB" id="1672942at2"/>
<dbReference type="InterPro" id="IPR012062">
    <property type="entry name" value="GatZ/KbaZ-like"/>
</dbReference>
<protein>
    <submittedName>
        <fullName evidence="2">D-tagatose-bisphosphate aldolase, class II, non-catalytic subunit</fullName>
        <ecNumber evidence="2">4.1.2.40</ecNumber>
    </submittedName>
</protein>
<dbReference type="GO" id="GO:0005886">
    <property type="term" value="C:plasma membrane"/>
    <property type="evidence" value="ECO:0007669"/>
    <property type="project" value="TreeGrafter"/>
</dbReference>
<name>A0A256EZ76_9HYPH</name>
<dbReference type="RefSeq" id="WP_094542521.1">
    <property type="nucleotide sequence ID" value="NZ_JBHEER010000013.1"/>
</dbReference>
<dbReference type="AlphaFoldDB" id="A0A256EZ76"/>
<comment type="caution">
    <text evidence="2">The sequence shown here is derived from an EMBL/GenBank/DDBJ whole genome shotgun (WGS) entry which is preliminary data.</text>
</comment>
<dbReference type="NCBIfam" id="TIGR02810">
    <property type="entry name" value="agaZ_gatZ"/>
    <property type="match status" value="1"/>
</dbReference>